<evidence type="ECO:0000256" key="1">
    <source>
        <dbReference type="SAM" id="SignalP"/>
    </source>
</evidence>
<feature type="domain" description="SLH" evidence="2">
    <location>
        <begin position="159"/>
        <end position="221"/>
    </location>
</feature>
<reference evidence="3 4" key="1">
    <citation type="submission" date="2018-10" db="EMBL/GenBank/DDBJ databases">
        <title>Cohnella sp. M2MS4P-1, whole genome shotgun sequence.</title>
        <authorList>
            <person name="Tuo L."/>
        </authorList>
    </citation>
    <scope>NUCLEOTIDE SEQUENCE [LARGE SCALE GENOMIC DNA]</scope>
    <source>
        <strain evidence="3 4">M2MS4P-1</strain>
    </source>
</reference>
<dbReference type="Pfam" id="PF00395">
    <property type="entry name" value="SLH"/>
    <property type="match status" value="3"/>
</dbReference>
<dbReference type="InterPro" id="IPR001119">
    <property type="entry name" value="SLH_dom"/>
</dbReference>
<dbReference type="Pfam" id="PF17963">
    <property type="entry name" value="Big_9"/>
    <property type="match status" value="5"/>
</dbReference>
<dbReference type="RefSeq" id="WP_120979166.1">
    <property type="nucleotide sequence ID" value="NZ_RBZM01000010.1"/>
</dbReference>
<gene>
    <name evidence="3" type="ORF">D7Z26_21920</name>
</gene>
<dbReference type="EMBL" id="RBZM01000010">
    <property type="protein sequence ID" value="RKP47875.1"/>
    <property type="molecule type" value="Genomic_DNA"/>
</dbReference>
<dbReference type="SUPFAM" id="SSF49299">
    <property type="entry name" value="PKD domain"/>
    <property type="match status" value="1"/>
</dbReference>
<keyword evidence="4" id="KW-1185">Reference proteome</keyword>
<name>A0A494XAT9_9BACL</name>
<feature type="signal peptide" evidence="1">
    <location>
        <begin position="1"/>
        <end position="26"/>
    </location>
</feature>
<dbReference type="InterPro" id="IPR013783">
    <property type="entry name" value="Ig-like_fold"/>
</dbReference>
<protein>
    <submittedName>
        <fullName evidence="3">Tandem-95 repeat protein</fullName>
    </submittedName>
</protein>
<dbReference type="SMART" id="SM00635">
    <property type="entry name" value="BID_2"/>
    <property type="match status" value="5"/>
</dbReference>
<feature type="domain" description="SLH" evidence="2">
    <location>
        <begin position="95"/>
        <end position="158"/>
    </location>
</feature>
<feature type="domain" description="SLH" evidence="2">
    <location>
        <begin position="34"/>
        <end position="94"/>
    </location>
</feature>
<dbReference type="Proteomes" id="UP000282076">
    <property type="component" value="Unassembled WGS sequence"/>
</dbReference>
<evidence type="ECO:0000313" key="4">
    <source>
        <dbReference type="Proteomes" id="UP000282076"/>
    </source>
</evidence>
<dbReference type="InterPro" id="IPR041690">
    <property type="entry name" value="Cadherin_5"/>
</dbReference>
<proteinExistence type="predicted"/>
<dbReference type="NCBIfam" id="NF012211">
    <property type="entry name" value="tand_rpt_95"/>
    <property type="match status" value="1"/>
</dbReference>
<dbReference type="PROSITE" id="PS51272">
    <property type="entry name" value="SLH"/>
    <property type="match status" value="3"/>
</dbReference>
<sequence>MNKKWSKALSTAIILTAVTNPSLVSAETIKVPYRTTFVDMEQISEEKKAAIVEAARQGLLTGDAKGMFRPVDELTRQELAVLLARSLQLDTQAAPSNTRLEAGTGVWAVPYIDAVRKAGLMLGDGKGNFRPKDPVSREELAAIFVRAVNGEGSRGGNAVVVNDIGNTSAWAKDMVSAAVRLGLIDAQQDGLFQPKAIVQRQDIAAFLLNIFQSKEQQATITRVDGDVVIIDNKPFLITPALKRLIGDNNADVLAGAVLIFKSKNRSLSELEELEIVQSGSSDKPAVLDLSGTSFGGVLRVSGNHVTIKGDGNTRIERLEPKDNASNLQLSGVIVGTLVLSNNVAPSDIIRNYYKLMAQIGQVIGGKKETPAPTAPVTNVPTPVNHAPVVNLGWSVSPMTMGTDGTLDLTGLFTDEDGDTLSYTITALDSSIATVASGGTTSTPTIHPVASGTATFTVDVSDGQGGTASTTISVTVNPAPVINHAPVKNNAWAAPSFTVGTDGTLDLTGLFTDEDGDTLSYTITALDSSIATVASGGTTSTPTIHPVASGTATFTVAVSDGKAGGTATTTISVTVNPAPVINHAPVKNNAWTATSFTVGTDGTLDLTGLFTDEDGDTLSYTITALDSSIATVASGGTTSTPTIHPVASGTATFTVAVSDGKAGGTATTTISVTVNPAPVINHAPVKNNAWTATSFTVGTDGTLDLTGLFTDEDGDTLSYTITALSSSIATVASGGTTGTPTIHPVASGTATFRVDVSDGKVGGTATTTITVTVNPAPVINHAPVKNNAWTATSFTVGTDGTLDLTGLFTDEDGDTLSYTITALDSSIATVASGGITSTPTIHPVASGTASFTVAVSDGQGGTASTTIQIAINPAPQVSNNPPEVVAAIQTQLLSPGYTNARTYDLSQLFEDPDGDAMTFTAVVSDTSAAQATINGNEFTLSPGTAGHTGAVTVTITATDSNGGSATYNLSVLSVQLVDKGFVEVNTKVGVPSLTYDVKSQFPGQTNFNVYFATPDQTLTGPTSLSGTKWTSTPMNGDYWIVGADNKAVLLRVTVNAQVSGESYFSQYIDGGGYSKAIQIRNAYFGTGQKFAGYSIDVYHYDPITTSITSVSTSIFNIPVQNIQDINYINVIDRAFYEFFDVINTPYYNLELNLNVQGKKLIAIVLKHNGTVIDVLGDSTSHDDFLPNGGTIIRKAAIYSGSAKFSETGEWNVYPKGTYQYFNQQTP</sequence>
<organism evidence="3 4">
    <name type="scientific">Cohnella endophytica</name>
    <dbReference type="NCBI Taxonomy" id="2419778"/>
    <lineage>
        <taxon>Bacteria</taxon>
        <taxon>Bacillati</taxon>
        <taxon>Bacillota</taxon>
        <taxon>Bacilli</taxon>
        <taxon>Bacillales</taxon>
        <taxon>Paenibacillaceae</taxon>
        <taxon>Cohnella</taxon>
    </lineage>
</organism>
<keyword evidence="1" id="KW-0732">Signal</keyword>
<dbReference type="InterPro" id="IPR003343">
    <property type="entry name" value="Big_2"/>
</dbReference>
<dbReference type="Gene3D" id="2.60.40.10">
    <property type="entry name" value="Immunoglobulins"/>
    <property type="match status" value="6"/>
</dbReference>
<comment type="caution">
    <text evidence="3">The sequence shown here is derived from an EMBL/GenBank/DDBJ whole genome shotgun (WGS) entry which is preliminary data.</text>
</comment>
<dbReference type="InterPro" id="IPR035986">
    <property type="entry name" value="PKD_dom_sf"/>
</dbReference>
<dbReference type="OrthoDB" id="57539at2"/>
<dbReference type="AlphaFoldDB" id="A0A494XAT9"/>
<feature type="chain" id="PRO_5019818759" evidence="1">
    <location>
        <begin position="27"/>
        <end position="1225"/>
    </location>
</feature>
<dbReference type="Pfam" id="PF17892">
    <property type="entry name" value="Cadherin_5"/>
    <property type="match status" value="1"/>
</dbReference>
<evidence type="ECO:0000313" key="3">
    <source>
        <dbReference type="EMBL" id="RKP47875.1"/>
    </source>
</evidence>
<accession>A0A494XAT9</accession>
<evidence type="ECO:0000259" key="2">
    <source>
        <dbReference type="PROSITE" id="PS51272"/>
    </source>
</evidence>